<reference evidence="1 2" key="1">
    <citation type="submission" date="2017-06" db="EMBL/GenBank/DDBJ databases">
        <authorList>
            <consortium name="Pathogen Informatics"/>
        </authorList>
    </citation>
    <scope>NUCLEOTIDE SEQUENCE [LARGE SCALE GENOMIC DNA]</scope>
    <source>
        <strain evidence="1 2">NCTC12149</strain>
    </source>
</reference>
<dbReference type="AlphaFoldDB" id="A0AAJ4XCI0"/>
<proteinExistence type="predicted"/>
<protein>
    <recommendedName>
        <fullName evidence="3">SsrA-binding protein</fullName>
    </recommendedName>
</protein>
<evidence type="ECO:0000313" key="1">
    <source>
        <dbReference type="EMBL" id="SNV51893.1"/>
    </source>
</evidence>
<dbReference type="KEGG" id="smiz:4412673_02557"/>
<organism evidence="1 2">
    <name type="scientific">Sphingobacterium mizutaii</name>
    <dbReference type="NCBI Taxonomy" id="1010"/>
    <lineage>
        <taxon>Bacteria</taxon>
        <taxon>Pseudomonadati</taxon>
        <taxon>Bacteroidota</taxon>
        <taxon>Sphingobacteriia</taxon>
        <taxon>Sphingobacteriales</taxon>
        <taxon>Sphingobacteriaceae</taxon>
        <taxon>Sphingobacterium</taxon>
    </lineage>
</organism>
<name>A0AAJ4XCI0_9SPHI</name>
<accession>A0AAJ4XCI0</accession>
<dbReference type="Proteomes" id="UP000215355">
    <property type="component" value="Chromosome 1"/>
</dbReference>
<dbReference type="RefSeq" id="WP_169919005.1">
    <property type="nucleotide sequence ID" value="NZ_FNGK01000001.1"/>
</dbReference>
<dbReference type="EMBL" id="LT906468">
    <property type="protein sequence ID" value="SNV51893.1"/>
    <property type="molecule type" value="Genomic_DNA"/>
</dbReference>
<sequence length="48" mass="5667">MKKGFFRILNKINQKALPKYSKEDPSKLSKLQQAVVAYRYYVLINSMD</sequence>
<evidence type="ECO:0000313" key="2">
    <source>
        <dbReference type="Proteomes" id="UP000215355"/>
    </source>
</evidence>
<evidence type="ECO:0008006" key="3">
    <source>
        <dbReference type="Google" id="ProtNLM"/>
    </source>
</evidence>
<gene>
    <name evidence="1" type="ORF">SAMEA4412673_02557</name>
</gene>